<organism evidence="1 2">
    <name type="scientific">Xenotaenia resolanae</name>
    <dbReference type="NCBI Taxonomy" id="208358"/>
    <lineage>
        <taxon>Eukaryota</taxon>
        <taxon>Metazoa</taxon>
        <taxon>Chordata</taxon>
        <taxon>Craniata</taxon>
        <taxon>Vertebrata</taxon>
        <taxon>Euteleostomi</taxon>
        <taxon>Actinopterygii</taxon>
        <taxon>Neopterygii</taxon>
        <taxon>Teleostei</taxon>
        <taxon>Neoteleostei</taxon>
        <taxon>Acanthomorphata</taxon>
        <taxon>Ovalentaria</taxon>
        <taxon>Atherinomorphae</taxon>
        <taxon>Cyprinodontiformes</taxon>
        <taxon>Goodeidae</taxon>
        <taxon>Xenotaenia</taxon>
    </lineage>
</organism>
<evidence type="ECO:0000313" key="2">
    <source>
        <dbReference type="Proteomes" id="UP001444071"/>
    </source>
</evidence>
<dbReference type="Proteomes" id="UP001444071">
    <property type="component" value="Unassembled WGS sequence"/>
</dbReference>
<comment type="caution">
    <text evidence="1">The sequence shown here is derived from an EMBL/GenBank/DDBJ whole genome shotgun (WGS) entry which is preliminary data.</text>
</comment>
<evidence type="ECO:0000313" key="1">
    <source>
        <dbReference type="EMBL" id="MEQ2272332.1"/>
    </source>
</evidence>
<keyword evidence="2" id="KW-1185">Reference proteome</keyword>
<gene>
    <name evidence="1" type="ORF">XENORESO_019137</name>
</gene>
<sequence>MPPKVKGISAADIPPVVYCTLTCGDASADRSAAPPCLFAATADMEDNPGCAAAASAVHTISGGCHPASNLIYSTLIYLPLLVWSLCSVAVKAAPPEKCLPPSGPTVVSSIAPELPASTSSTSQAEVHCSSDCCRDLAMEANRYHISNEKAFSEMLFHFKNVAALFDS</sequence>
<protein>
    <submittedName>
        <fullName evidence="1">Uncharacterized protein</fullName>
    </submittedName>
</protein>
<proteinExistence type="predicted"/>
<accession>A0ABV0WV85</accession>
<name>A0ABV0WV85_9TELE</name>
<reference evidence="1 2" key="1">
    <citation type="submission" date="2021-06" db="EMBL/GenBank/DDBJ databases">
        <authorList>
            <person name="Palmer J.M."/>
        </authorList>
    </citation>
    <scope>NUCLEOTIDE SEQUENCE [LARGE SCALE GENOMIC DNA]</scope>
    <source>
        <strain evidence="1 2">XR_2019</strain>
        <tissue evidence="1">Muscle</tissue>
    </source>
</reference>
<dbReference type="EMBL" id="JAHRIM010067005">
    <property type="protein sequence ID" value="MEQ2272332.1"/>
    <property type="molecule type" value="Genomic_DNA"/>
</dbReference>